<evidence type="ECO:0000256" key="2">
    <source>
        <dbReference type="ARBA" id="ARBA00022729"/>
    </source>
</evidence>
<evidence type="ECO:0000259" key="9">
    <source>
        <dbReference type="PROSITE" id="PS51910"/>
    </source>
</evidence>
<dbReference type="EMBL" id="JBBXJM010000002">
    <property type="protein sequence ID" value="KAL1411763.1"/>
    <property type="molecule type" value="Genomic_DNA"/>
</dbReference>
<dbReference type="PROSITE" id="PS01095">
    <property type="entry name" value="GH18_1"/>
    <property type="match status" value="1"/>
</dbReference>
<gene>
    <name evidence="10" type="ORF">Q8F55_002730</name>
</gene>
<comment type="catalytic activity">
    <reaction evidence="1">
        <text>Random endo-hydrolysis of N-acetyl-beta-D-glucosaminide (1-&gt;4)-beta-linkages in chitin and chitodextrins.</text>
        <dbReference type="EC" id="3.2.1.14"/>
    </reaction>
</comment>
<evidence type="ECO:0000256" key="7">
    <source>
        <dbReference type="ARBA" id="ARBA00023326"/>
    </source>
</evidence>
<keyword evidence="3" id="KW-0378">Hydrolase</keyword>
<dbReference type="PROSITE" id="PS51910">
    <property type="entry name" value="GH18_2"/>
    <property type="match status" value="1"/>
</dbReference>
<evidence type="ECO:0000256" key="4">
    <source>
        <dbReference type="ARBA" id="ARBA00023024"/>
    </source>
</evidence>
<proteinExistence type="predicted"/>
<feature type="signal peptide" evidence="8">
    <location>
        <begin position="1"/>
        <end position="19"/>
    </location>
</feature>
<protein>
    <recommendedName>
        <fullName evidence="9">GH18 domain-containing protein</fullName>
    </recommendedName>
</protein>
<feature type="chain" id="PRO_5046381869" description="GH18 domain-containing protein" evidence="8">
    <location>
        <begin position="20"/>
        <end position="312"/>
    </location>
</feature>
<evidence type="ECO:0000313" key="10">
    <source>
        <dbReference type="EMBL" id="KAL1411763.1"/>
    </source>
</evidence>
<keyword evidence="4" id="KW-0146">Chitin degradation</keyword>
<dbReference type="InterPro" id="IPR057016">
    <property type="entry name" value="EndoS_F2-like_TIM-barrel"/>
</dbReference>
<sequence>MVSLAKLLPVVAALASVSAAPATEPAIARRAVGPQASCPGGPYYGGYFRSWRDIAADASNPPTRMSDLPSGVDVAFVFPQGTEAPAFYTALRDTHMPALHAKGTKLVRTIPIDKLLATPVPADGNYDAIAQQLVAEFVTAHGLDGLDVDMEQSLSASQVTHTASIFTALAKYLGPRGKPGTLLIYDTNQDVHALATKVAPYVSYIQIQAYGRSTASLQNTWDGYAPYYSSCQFAIGFSFYEENGFSWGDSPQPFSSSRAADYARWNPKGGKKGGVFSYAIDRDWKRVGDNTLSVPTYEYSKQLIPLNKQSST</sequence>
<evidence type="ECO:0000313" key="11">
    <source>
        <dbReference type="Proteomes" id="UP001565368"/>
    </source>
</evidence>
<evidence type="ECO:0000256" key="5">
    <source>
        <dbReference type="ARBA" id="ARBA00023277"/>
    </source>
</evidence>
<accession>A0ABR3QAP6</accession>
<name>A0ABR3QAP6_9TREE</name>
<evidence type="ECO:0000256" key="8">
    <source>
        <dbReference type="SAM" id="SignalP"/>
    </source>
</evidence>
<evidence type="ECO:0000256" key="1">
    <source>
        <dbReference type="ARBA" id="ARBA00000822"/>
    </source>
</evidence>
<reference evidence="10 11" key="1">
    <citation type="submission" date="2023-08" db="EMBL/GenBank/DDBJ databases">
        <title>Annotated Genome Sequence of Vanrija albida AlHP1.</title>
        <authorList>
            <person name="Herzog R."/>
        </authorList>
    </citation>
    <scope>NUCLEOTIDE SEQUENCE [LARGE SCALE GENOMIC DNA]</scope>
    <source>
        <strain evidence="10 11">AlHP1</strain>
    </source>
</reference>
<evidence type="ECO:0000256" key="6">
    <source>
        <dbReference type="ARBA" id="ARBA00023295"/>
    </source>
</evidence>
<dbReference type="RefSeq" id="XP_069211707.1">
    <property type="nucleotide sequence ID" value="XM_069351321.1"/>
</dbReference>
<dbReference type="Gene3D" id="3.20.20.80">
    <property type="entry name" value="Glycosidases"/>
    <property type="match status" value="1"/>
</dbReference>
<feature type="domain" description="GH18" evidence="9">
    <location>
        <begin position="42"/>
        <end position="303"/>
    </location>
</feature>
<keyword evidence="2 8" id="KW-0732">Signal</keyword>
<dbReference type="GeneID" id="95983773"/>
<dbReference type="InterPro" id="IPR001223">
    <property type="entry name" value="Glyco_hydro18_cat"/>
</dbReference>
<comment type="caution">
    <text evidence="10">The sequence shown here is derived from an EMBL/GenBank/DDBJ whole genome shotgun (WGS) entry which is preliminary data.</text>
</comment>
<organism evidence="10 11">
    <name type="scientific">Vanrija albida</name>
    <dbReference type="NCBI Taxonomy" id="181172"/>
    <lineage>
        <taxon>Eukaryota</taxon>
        <taxon>Fungi</taxon>
        <taxon>Dikarya</taxon>
        <taxon>Basidiomycota</taxon>
        <taxon>Agaricomycotina</taxon>
        <taxon>Tremellomycetes</taxon>
        <taxon>Trichosporonales</taxon>
        <taxon>Trichosporonaceae</taxon>
        <taxon>Vanrija</taxon>
    </lineage>
</organism>
<evidence type="ECO:0000256" key="3">
    <source>
        <dbReference type="ARBA" id="ARBA00022801"/>
    </source>
</evidence>
<dbReference type="SUPFAM" id="SSF51445">
    <property type="entry name" value="(Trans)glycosidases"/>
    <property type="match status" value="1"/>
</dbReference>
<keyword evidence="6" id="KW-0326">Glycosidase</keyword>
<keyword evidence="7" id="KW-0624">Polysaccharide degradation</keyword>
<keyword evidence="11" id="KW-1185">Reference proteome</keyword>
<dbReference type="InterPro" id="IPR001579">
    <property type="entry name" value="Glyco_hydro_18_chit_AS"/>
</dbReference>
<dbReference type="Proteomes" id="UP001565368">
    <property type="component" value="Unassembled WGS sequence"/>
</dbReference>
<dbReference type="InterPro" id="IPR017853">
    <property type="entry name" value="GH"/>
</dbReference>
<keyword evidence="5" id="KW-0119">Carbohydrate metabolism</keyword>
<dbReference type="Pfam" id="PF23916">
    <property type="entry name" value="TIM-barrel_EndoS"/>
    <property type="match status" value="1"/>
</dbReference>